<dbReference type="EMBL" id="PPHD01008927">
    <property type="protein sequence ID" value="POI31332.1"/>
    <property type="molecule type" value="Genomic_DNA"/>
</dbReference>
<dbReference type="Pfam" id="PF07714">
    <property type="entry name" value="PK_Tyr_Ser-Thr"/>
    <property type="match status" value="2"/>
</dbReference>
<feature type="domain" description="Serine-threonine/tyrosine-protein kinase catalytic" evidence="8">
    <location>
        <begin position="82"/>
        <end position="151"/>
    </location>
</feature>
<dbReference type="OrthoDB" id="65481at2759"/>
<keyword evidence="10" id="KW-1185">Reference proteome</keyword>
<sequence>LFLFSKFDHPHILKLLGVCLLNEPQYLILELMEGGDLLSYLRGARKQKFQSPLLTLTDLLDICLDICKGCVYLEKMRFIHRAFGVLVWETLTLGQQPYPGLSNIEVLHYVRSGGRLESPNNCPDDIRDLMTRCWAQDPHNRPTFFYIQHKLQEIRHSPLCFSYFLEDKESVAGFINQAFEDIDVPPADSDSILSTTLMEARDQEGLNYLVVVKESNQDQ</sequence>
<evidence type="ECO:0000313" key="10">
    <source>
        <dbReference type="Proteomes" id="UP000237246"/>
    </source>
</evidence>
<dbReference type="InterPro" id="IPR001245">
    <property type="entry name" value="Ser-Thr/Tyr_kinase_cat_dom"/>
</dbReference>
<feature type="non-terminal residue" evidence="9">
    <location>
        <position position="219"/>
    </location>
</feature>
<accession>A0A2P4T4T6</accession>
<protein>
    <recommendedName>
        <fullName evidence="1">receptor protein-tyrosine kinase</fullName>
        <ecNumber evidence="1">2.7.10.1</ecNumber>
    </recommendedName>
</protein>
<keyword evidence="5" id="KW-0418">Kinase</keyword>
<evidence type="ECO:0000256" key="2">
    <source>
        <dbReference type="ARBA" id="ARBA00022553"/>
    </source>
</evidence>
<dbReference type="GO" id="GO:0032006">
    <property type="term" value="P:regulation of TOR signaling"/>
    <property type="evidence" value="ECO:0007669"/>
    <property type="project" value="TreeGrafter"/>
</dbReference>
<dbReference type="Gene3D" id="1.10.510.10">
    <property type="entry name" value="Transferase(Phosphotransferase) domain 1"/>
    <property type="match status" value="2"/>
</dbReference>
<gene>
    <name evidence="9" type="ORF">CIB84_004917</name>
</gene>
<keyword evidence="6" id="KW-0067">ATP-binding</keyword>
<organism evidence="9 10">
    <name type="scientific">Bambusicola thoracicus</name>
    <name type="common">Chinese bamboo-partridge</name>
    <name type="synonym">Perdix thoracica</name>
    <dbReference type="NCBI Taxonomy" id="9083"/>
    <lineage>
        <taxon>Eukaryota</taxon>
        <taxon>Metazoa</taxon>
        <taxon>Chordata</taxon>
        <taxon>Craniata</taxon>
        <taxon>Vertebrata</taxon>
        <taxon>Euteleostomi</taxon>
        <taxon>Archelosauria</taxon>
        <taxon>Archosauria</taxon>
        <taxon>Dinosauria</taxon>
        <taxon>Saurischia</taxon>
        <taxon>Theropoda</taxon>
        <taxon>Coelurosauria</taxon>
        <taxon>Aves</taxon>
        <taxon>Neognathae</taxon>
        <taxon>Galloanserae</taxon>
        <taxon>Galliformes</taxon>
        <taxon>Phasianidae</taxon>
        <taxon>Perdicinae</taxon>
        <taxon>Bambusicola</taxon>
    </lineage>
</organism>
<dbReference type="InterPro" id="IPR011009">
    <property type="entry name" value="Kinase-like_dom_sf"/>
</dbReference>
<keyword evidence="4" id="KW-0547">Nucleotide-binding</keyword>
<evidence type="ECO:0000313" key="9">
    <source>
        <dbReference type="EMBL" id="POI31332.1"/>
    </source>
</evidence>
<dbReference type="GO" id="GO:0007169">
    <property type="term" value="P:cell surface receptor protein tyrosine kinase signaling pathway"/>
    <property type="evidence" value="ECO:0007669"/>
    <property type="project" value="TreeGrafter"/>
</dbReference>
<keyword evidence="3" id="KW-0808">Transferase</keyword>
<evidence type="ECO:0000256" key="7">
    <source>
        <dbReference type="ARBA" id="ARBA00023137"/>
    </source>
</evidence>
<evidence type="ECO:0000256" key="3">
    <source>
        <dbReference type="ARBA" id="ARBA00022679"/>
    </source>
</evidence>
<dbReference type="EC" id="2.7.10.1" evidence="1"/>
<comment type="caution">
    <text evidence="9">The sequence shown here is derived from an EMBL/GenBank/DDBJ whole genome shotgun (WGS) entry which is preliminary data.</text>
</comment>
<evidence type="ECO:0000259" key="8">
    <source>
        <dbReference type="Pfam" id="PF07714"/>
    </source>
</evidence>
<dbReference type="FunFam" id="1.10.510.10:FF:001346">
    <property type="entry name" value="Uncharacterized protein"/>
    <property type="match status" value="1"/>
</dbReference>
<reference evidence="9 10" key="1">
    <citation type="submission" date="2018-01" db="EMBL/GenBank/DDBJ databases">
        <title>Comparison of the Chinese Bamboo Partridge and Red Junglefowl genome sequences highlights the importance of demography in genome evolution.</title>
        <authorList>
            <person name="Tiley G.P."/>
            <person name="Kimball R.T."/>
            <person name="Braun E.L."/>
            <person name="Burleigh J.G."/>
        </authorList>
    </citation>
    <scope>NUCLEOTIDE SEQUENCE [LARGE SCALE GENOMIC DNA]</scope>
    <source>
        <strain evidence="9">RTK389</strain>
        <tissue evidence="9">Blood</tissue>
    </source>
</reference>
<feature type="non-terminal residue" evidence="9">
    <location>
        <position position="1"/>
    </location>
</feature>
<dbReference type="PANTHER" id="PTHR24416">
    <property type="entry name" value="TYROSINE-PROTEIN KINASE RECEPTOR"/>
    <property type="match status" value="1"/>
</dbReference>
<dbReference type="GO" id="GO:0005886">
    <property type="term" value="C:plasma membrane"/>
    <property type="evidence" value="ECO:0007669"/>
    <property type="project" value="TreeGrafter"/>
</dbReference>
<name>A0A2P4T4T6_BAMTH</name>
<feature type="domain" description="Serine-threonine/tyrosine-protein kinase catalytic" evidence="8">
    <location>
        <begin position="4"/>
        <end position="81"/>
    </location>
</feature>
<dbReference type="GO" id="GO:0043235">
    <property type="term" value="C:receptor complex"/>
    <property type="evidence" value="ECO:0007669"/>
    <property type="project" value="TreeGrafter"/>
</dbReference>
<dbReference type="AlphaFoldDB" id="A0A2P4T4T6"/>
<evidence type="ECO:0000256" key="5">
    <source>
        <dbReference type="ARBA" id="ARBA00022777"/>
    </source>
</evidence>
<evidence type="ECO:0000256" key="6">
    <source>
        <dbReference type="ARBA" id="ARBA00022840"/>
    </source>
</evidence>
<dbReference type="InterPro" id="IPR050122">
    <property type="entry name" value="RTK"/>
</dbReference>
<keyword evidence="2" id="KW-0597">Phosphoprotein</keyword>
<dbReference type="PANTHER" id="PTHR24416:SF527">
    <property type="entry name" value="PROTO-ONCOGENE TYROSINE-PROTEIN KINASE ROS"/>
    <property type="match status" value="1"/>
</dbReference>
<evidence type="ECO:0000256" key="1">
    <source>
        <dbReference type="ARBA" id="ARBA00011902"/>
    </source>
</evidence>
<dbReference type="Proteomes" id="UP000237246">
    <property type="component" value="Unassembled WGS sequence"/>
</dbReference>
<dbReference type="GO" id="GO:0004714">
    <property type="term" value="F:transmembrane receptor protein tyrosine kinase activity"/>
    <property type="evidence" value="ECO:0007669"/>
    <property type="project" value="UniProtKB-EC"/>
</dbReference>
<evidence type="ECO:0000256" key="4">
    <source>
        <dbReference type="ARBA" id="ARBA00022741"/>
    </source>
</evidence>
<dbReference type="GO" id="GO:0005524">
    <property type="term" value="F:ATP binding"/>
    <property type="evidence" value="ECO:0007669"/>
    <property type="project" value="UniProtKB-KW"/>
</dbReference>
<keyword evidence="7" id="KW-0829">Tyrosine-protein kinase</keyword>
<dbReference type="SUPFAM" id="SSF56112">
    <property type="entry name" value="Protein kinase-like (PK-like)"/>
    <property type="match status" value="1"/>
</dbReference>
<proteinExistence type="predicted"/>
<dbReference type="Gene3D" id="3.30.200.20">
    <property type="entry name" value="Phosphorylase Kinase, domain 1"/>
    <property type="match status" value="1"/>
</dbReference>